<keyword evidence="1" id="KW-1133">Transmembrane helix</keyword>
<keyword evidence="1" id="KW-0812">Transmembrane</keyword>
<reference evidence="2" key="1">
    <citation type="submission" date="2015-09" db="EMBL/GenBank/DDBJ databases">
        <authorList>
            <consortium name="Pathogen Informatics"/>
        </authorList>
    </citation>
    <scope>NUCLEOTIDE SEQUENCE</scope>
    <source>
        <strain evidence="2">2789STDY5834896</strain>
    </source>
</reference>
<protein>
    <recommendedName>
        <fullName evidence="3">Permease</fullName>
    </recommendedName>
</protein>
<feature type="transmembrane region" description="Helical" evidence="1">
    <location>
        <begin position="43"/>
        <end position="63"/>
    </location>
</feature>
<feature type="transmembrane region" description="Helical" evidence="1">
    <location>
        <begin position="137"/>
        <end position="159"/>
    </location>
</feature>
<organism evidence="2">
    <name type="scientific">uncultured Anaerotruncus sp</name>
    <dbReference type="NCBI Taxonomy" id="905011"/>
    <lineage>
        <taxon>Bacteria</taxon>
        <taxon>Bacillati</taxon>
        <taxon>Bacillota</taxon>
        <taxon>Clostridia</taxon>
        <taxon>Eubacteriales</taxon>
        <taxon>Oscillospiraceae</taxon>
        <taxon>Anaerotruncus</taxon>
        <taxon>environmental samples</taxon>
    </lineage>
</organism>
<sequence>MVYTALLYAVTAALLGVSLWRDRGKTRQALGVAWRMFCRVLPQFGGILLLVGSLLAVLPPAVISRYLGGGSGSAGMLVAAGLGAAAVVPVLVAFPIAAQLLQGGAGVAQIAVFLGTLTTVGLVTLPLEIRYLGVKVALWRNLLALAAAFGSAYILEVIFL</sequence>
<evidence type="ECO:0008006" key="3">
    <source>
        <dbReference type="Google" id="ProtNLM"/>
    </source>
</evidence>
<name>A0A1C6INR9_9FIRM</name>
<feature type="transmembrane region" description="Helical" evidence="1">
    <location>
        <begin position="104"/>
        <end position="125"/>
    </location>
</feature>
<evidence type="ECO:0000256" key="1">
    <source>
        <dbReference type="SAM" id="Phobius"/>
    </source>
</evidence>
<keyword evidence="1" id="KW-0472">Membrane</keyword>
<gene>
    <name evidence="2" type="ORF">SAMEA3545359_01587</name>
</gene>
<evidence type="ECO:0000313" key="2">
    <source>
        <dbReference type="EMBL" id="SCJ71529.1"/>
    </source>
</evidence>
<dbReference type="EMBL" id="FMHG01000001">
    <property type="protein sequence ID" value="SCJ71529.1"/>
    <property type="molecule type" value="Genomic_DNA"/>
</dbReference>
<feature type="transmembrane region" description="Helical" evidence="1">
    <location>
        <begin position="75"/>
        <end position="98"/>
    </location>
</feature>
<proteinExistence type="predicted"/>
<accession>A0A1C6INR9</accession>
<dbReference type="AlphaFoldDB" id="A0A1C6INR9"/>